<keyword evidence="2" id="KW-0378">Hydrolase</keyword>
<dbReference type="SUPFAM" id="SSF52743">
    <property type="entry name" value="Subtilisin-like"/>
    <property type="match status" value="1"/>
</dbReference>
<name>F1Z6M2_9SPHN</name>
<dbReference type="Proteomes" id="UP000004728">
    <property type="component" value="Unassembled WGS sequence"/>
</dbReference>
<evidence type="ECO:0000256" key="3">
    <source>
        <dbReference type="ARBA" id="ARBA00022825"/>
    </source>
</evidence>
<organism evidence="6 7">
    <name type="scientific">Novosphingobium nitrogenifigens DSM 19370</name>
    <dbReference type="NCBI Taxonomy" id="983920"/>
    <lineage>
        <taxon>Bacteria</taxon>
        <taxon>Pseudomonadati</taxon>
        <taxon>Pseudomonadota</taxon>
        <taxon>Alphaproteobacteria</taxon>
        <taxon>Sphingomonadales</taxon>
        <taxon>Sphingomonadaceae</taxon>
        <taxon>Novosphingobium</taxon>
    </lineage>
</organism>
<dbReference type="eggNOG" id="COG1404">
    <property type="taxonomic scope" value="Bacteria"/>
</dbReference>
<keyword evidence="3" id="KW-0720">Serine protease</keyword>
<evidence type="ECO:0000256" key="4">
    <source>
        <dbReference type="SAM" id="SignalP"/>
    </source>
</evidence>
<dbReference type="InterPro" id="IPR036852">
    <property type="entry name" value="Peptidase_S8/S53_dom_sf"/>
</dbReference>
<keyword evidence="1 6" id="KW-0645">Protease</keyword>
<dbReference type="GO" id="GO:0006508">
    <property type="term" value="P:proteolysis"/>
    <property type="evidence" value="ECO:0007669"/>
    <property type="project" value="UniProtKB-KW"/>
</dbReference>
<sequence length="417" mass="42034">MARRYTAFLVLAAVLPAVLVAGPAMAQLGGQLGLPTALPGGGVAGSLDRLRSGIGTVLEPVDALGQDLARMVRARTDRLAAFVRTHRDTVEVDDLGQPARAHELLLLDPDDAGLKVAGEAGFALLETGRIDGLDLPYARFASPSGESLAAALRHLRHVLPGRTITADQLHFESGSAGGGKGGAALLAPNGGRIGLVDGGVLPGPRIVAQAGFAAGAPCPDDHAQAIVSLLRGAGAGAVHVADVYGRDPAGGSAFAIARALGWMAREHVPVVSISLVGPSNPLLARAVAAVLAQGMTVVAAVGNDGAASPPSYPASYDGVVAVTGIDGRRRVLFEAGHALHLDYAAPGADMTGIGLDGRTRALRGTSFAAPLVAARLAAYRASGADASQSLVRANGEARPAGARVGRGILCETCRKGI</sequence>
<protein>
    <submittedName>
        <fullName evidence="6">Extracellular protease</fullName>
    </submittedName>
</protein>
<evidence type="ECO:0000259" key="5">
    <source>
        <dbReference type="Pfam" id="PF00082"/>
    </source>
</evidence>
<evidence type="ECO:0000256" key="2">
    <source>
        <dbReference type="ARBA" id="ARBA00022801"/>
    </source>
</evidence>
<dbReference type="STRING" id="983920.Y88_2466"/>
<keyword evidence="7" id="KW-1185">Reference proteome</keyword>
<feature type="domain" description="Peptidase S8/S53" evidence="5">
    <location>
        <begin position="242"/>
        <end position="380"/>
    </location>
</feature>
<dbReference type="AlphaFoldDB" id="F1Z6M2"/>
<dbReference type="RefSeq" id="WP_008069999.1">
    <property type="nucleotide sequence ID" value="NZ_AQWK01000003.1"/>
</dbReference>
<dbReference type="OrthoDB" id="5405281at2"/>
<comment type="caution">
    <text evidence="6">The sequence shown here is derived from an EMBL/GenBank/DDBJ whole genome shotgun (WGS) entry which is preliminary data.</text>
</comment>
<keyword evidence="4" id="KW-0732">Signal</keyword>
<dbReference type="InParanoid" id="F1Z6M2"/>
<accession>F1Z6M2</accession>
<dbReference type="InterPro" id="IPR023828">
    <property type="entry name" value="Peptidase_S8_Ser-AS"/>
</dbReference>
<reference evidence="6 7" key="1">
    <citation type="journal article" date="2012" name="J. Bacteriol.">
        <title>Draft Genome Sequence of Novosphingobium nitrogenifigens Y88T.</title>
        <authorList>
            <person name="Strabala T.J."/>
            <person name="Macdonald L."/>
            <person name="Liu V."/>
            <person name="Smit A.M."/>
        </authorList>
    </citation>
    <scope>NUCLEOTIDE SEQUENCE [LARGE SCALE GENOMIC DNA]</scope>
    <source>
        <strain evidence="6 7">DSM 19370</strain>
    </source>
</reference>
<proteinExistence type="predicted"/>
<feature type="chain" id="PRO_5003272672" evidence="4">
    <location>
        <begin position="27"/>
        <end position="417"/>
    </location>
</feature>
<feature type="signal peptide" evidence="4">
    <location>
        <begin position="1"/>
        <end position="26"/>
    </location>
</feature>
<evidence type="ECO:0000313" key="7">
    <source>
        <dbReference type="Proteomes" id="UP000004728"/>
    </source>
</evidence>
<dbReference type="Gene3D" id="3.40.50.200">
    <property type="entry name" value="Peptidase S8/S53 domain"/>
    <property type="match status" value="1"/>
</dbReference>
<evidence type="ECO:0000313" key="6">
    <source>
        <dbReference type="EMBL" id="EGD59682.1"/>
    </source>
</evidence>
<dbReference type="Pfam" id="PF00082">
    <property type="entry name" value="Peptidase_S8"/>
    <property type="match status" value="1"/>
</dbReference>
<dbReference type="InterPro" id="IPR000209">
    <property type="entry name" value="Peptidase_S8/S53_dom"/>
</dbReference>
<dbReference type="GO" id="GO:0004252">
    <property type="term" value="F:serine-type endopeptidase activity"/>
    <property type="evidence" value="ECO:0007669"/>
    <property type="project" value="InterPro"/>
</dbReference>
<dbReference type="PROSITE" id="PS00138">
    <property type="entry name" value="SUBTILASE_SER"/>
    <property type="match status" value="1"/>
</dbReference>
<dbReference type="EMBL" id="AEWJ01000025">
    <property type="protein sequence ID" value="EGD59682.1"/>
    <property type="molecule type" value="Genomic_DNA"/>
</dbReference>
<gene>
    <name evidence="6" type="ORF">Y88_2466</name>
</gene>
<evidence type="ECO:0000256" key="1">
    <source>
        <dbReference type="ARBA" id="ARBA00022670"/>
    </source>
</evidence>
<dbReference type="HOGENOM" id="CLU_011263_21_0_5"/>